<dbReference type="RefSeq" id="XP_075099465.1">
    <property type="nucleotide sequence ID" value="XM_075243364.1"/>
</dbReference>
<gene>
    <name evidence="2" type="primary">LOC142176240</name>
</gene>
<proteinExistence type="predicted"/>
<accession>A0AC58TQJ1</accession>
<protein>
    <submittedName>
        <fullName evidence="2">Uncharacterized protein LOC142176240</fullName>
    </submittedName>
</protein>
<name>A0AC58TQJ1_TOBAC</name>
<dbReference type="Proteomes" id="UP000790787">
    <property type="component" value="Chromosome 22"/>
</dbReference>
<organism evidence="1 2">
    <name type="scientific">Nicotiana tabacum</name>
    <name type="common">Common tobacco</name>
    <dbReference type="NCBI Taxonomy" id="4097"/>
    <lineage>
        <taxon>Eukaryota</taxon>
        <taxon>Viridiplantae</taxon>
        <taxon>Streptophyta</taxon>
        <taxon>Embryophyta</taxon>
        <taxon>Tracheophyta</taxon>
        <taxon>Spermatophyta</taxon>
        <taxon>Magnoliopsida</taxon>
        <taxon>eudicotyledons</taxon>
        <taxon>Gunneridae</taxon>
        <taxon>Pentapetalae</taxon>
        <taxon>asterids</taxon>
        <taxon>lamiids</taxon>
        <taxon>Solanales</taxon>
        <taxon>Solanaceae</taxon>
        <taxon>Nicotianoideae</taxon>
        <taxon>Nicotianeae</taxon>
        <taxon>Nicotiana</taxon>
    </lineage>
</organism>
<evidence type="ECO:0000313" key="1">
    <source>
        <dbReference type="Proteomes" id="UP000790787"/>
    </source>
</evidence>
<sequence length="172" mass="20446">MNDAQVNYTVMEKELLAIVFAAEKFRPYLMGAKVIVHTDHATLRYLMIKKDSKARLMRWVLFLQETAYKTPIGMSPYWLVYGKACHLPVELEHKAMWALRKLNLKWDVVANLRVEQLNELDEFRFHAYYSSPLYKDKMKNLHDKYARSEEFKVGDLVLLFNSRLRLFPTKLK</sequence>
<reference evidence="2" key="2">
    <citation type="submission" date="2025-08" db="UniProtKB">
        <authorList>
            <consortium name="RefSeq"/>
        </authorList>
    </citation>
    <scope>IDENTIFICATION</scope>
    <source>
        <tissue evidence="2">Leaf</tissue>
    </source>
</reference>
<reference evidence="1" key="1">
    <citation type="journal article" date="2014" name="Nat. Commun.">
        <title>The tobacco genome sequence and its comparison with those of tomato and potato.</title>
        <authorList>
            <person name="Sierro N."/>
            <person name="Battey J.N."/>
            <person name="Ouadi S."/>
            <person name="Bakaher N."/>
            <person name="Bovet L."/>
            <person name="Willig A."/>
            <person name="Goepfert S."/>
            <person name="Peitsch M.C."/>
            <person name="Ivanov N.V."/>
        </authorList>
    </citation>
    <scope>NUCLEOTIDE SEQUENCE [LARGE SCALE GENOMIC DNA]</scope>
</reference>
<evidence type="ECO:0000313" key="2">
    <source>
        <dbReference type="RefSeq" id="XP_075099465.1"/>
    </source>
</evidence>
<keyword evidence="1" id="KW-1185">Reference proteome</keyword>